<dbReference type="PROSITE" id="PS51510">
    <property type="entry name" value="PHOSPHAGEN_KINASE_C"/>
    <property type="match status" value="1"/>
</dbReference>
<evidence type="ECO:0000256" key="2">
    <source>
        <dbReference type="ARBA" id="ARBA00012231"/>
    </source>
</evidence>
<keyword evidence="12" id="KW-1185">Reference proteome</keyword>
<dbReference type="Gene3D" id="1.10.135.10">
    <property type="entry name" value="ATP:guanido phosphotransferase, N-terminal domain"/>
    <property type="match status" value="1"/>
</dbReference>
<dbReference type="InterPro" id="IPR022413">
    <property type="entry name" value="ATP-guanido_PTrfase_N"/>
</dbReference>
<feature type="binding site" evidence="8">
    <location>
        <begin position="119"/>
        <end position="123"/>
    </location>
    <ligand>
        <name>ATP</name>
        <dbReference type="ChEBI" id="CHEBI:30616"/>
    </ligand>
</feature>
<dbReference type="PROSITE" id="PS51509">
    <property type="entry name" value="PHOSPHAGEN_KINASE_N"/>
    <property type="match status" value="1"/>
</dbReference>
<dbReference type="GO" id="GO:0046314">
    <property type="term" value="P:phosphocreatine biosynthetic process"/>
    <property type="evidence" value="ECO:0007669"/>
    <property type="project" value="InterPro"/>
</dbReference>
<keyword evidence="3 8" id="KW-0808">Transferase</keyword>
<protein>
    <recommendedName>
        <fullName evidence="2">creatine kinase</fullName>
        <ecNumber evidence="2">2.7.3.2</ecNumber>
    </recommendedName>
</protein>
<sequence>MGPHLEAPADILDFPVFPAGTKSILSNCLTREIWENLRLKKVNGCSFEKMIFSGCKFTESSVGVYAGSHESYKAFAPLFDKVIESYHGHGAKDLHKADMNFSKLDCPDLPVDEEEMIISTRVRIARNLAGYRLGTSISAEKRREVESKVVSVLEKLDGELFTIRKKLSSSG</sequence>
<feature type="domain" description="Phosphagen kinase N-terminal" evidence="9">
    <location>
        <begin position="6"/>
        <end position="88"/>
    </location>
</feature>
<evidence type="ECO:0000259" key="10">
    <source>
        <dbReference type="PROSITE" id="PS51510"/>
    </source>
</evidence>
<dbReference type="InterPro" id="IPR036802">
    <property type="entry name" value="ATP-guanido_PTrfase_N_sf"/>
</dbReference>
<dbReference type="PANTHER" id="PTHR11547:SF38">
    <property type="entry name" value="ARGININE KINASE 1-RELATED"/>
    <property type="match status" value="1"/>
</dbReference>
<dbReference type="EMBL" id="FN653165">
    <property type="protein sequence ID" value="CBY13187.1"/>
    <property type="molecule type" value="Genomic_DNA"/>
</dbReference>
<evidence type="ECO:0000256" key="4">
    <source>
        <dbReference type="ARBA" id="ARBA00022741"/>
    </source>
</evidence>
<dbReference type="OrthoDB" id="430219at2759"/>
<proteinExistence type="inferred from homology"/>
<dbReference type="GO" id="GO:0005615">
    <property type="term" value="C:extracellular space"/>
    <property type="evidence" value="ECO:0007669"/>
    <property type="project" value="TreeGrafter"/>
</dbReference>
<evidence type="ECO:0000256" key="3">
    <source>
        <dbReference type="ARBA" id="ARBA00022679"/>
    </source>
</evidence>
<name>E4XTX5_OIKDI</name>
<keyword evidence="6 8" id="KW-0067">ATP-binding</keyword>
<accession>E4XTX5</accession>
<evidence type="ECO:0000256" key="5">
    <source>
        <dbReference type="ARBA" id="ARBA00022777"/>
    </source>
</evidence>
<dbReference type="SUPFAM" id="SSF48034">
    <property type="entry name" value="Guanido kinase N-terminal domain"/>
    <property type="match status" value="1"/>
</dbReference>
<gene>
    <name evidence="11" type="ORF">GSOID_T00003940001</name>
</gene>
<evidence type="ECO:0000256" key="7">
    <source>
        <dbReference type="PROSITE-ProRule" id="PRU00842"/>
    </source>
</evidence>
<evidence type="ECO:0000256" key="6">
    <source>
        <dbReference type="ARBA" id="ARBA00022840"/>
    </source>
</evidence>
<evidence type="ECO:0000256" key="1">
    <source>
        <dbReference type="ARBA" id="ARBA00006798"/>
    </source>
</evidence>
<dbReference type="EC" id="2.7.3.2" evidence="2"/>
<dbReference type="Proteomes" id="UP000001307">
    <property type="component" value="Unassembled WGS sequence"/>
</dbReference>
<dbReference type="GO" id="GO:0005524">
    <property type="term" value="F:ATP binding"/>
    <property type="evidence" value="ECO:0007669"/>
    <property type="project" value="UniProtKB-UniRule"/>
</dbReference>
<organism evidence="11">
    <name type="scientific">Oikopleura dioica</name>
    <name type="common">Tunicate</name>
    <dbReference type="NCBI Taxonomy" id="34765"/>
    <lineage>
        <taxon>Eukaryota</taxon>
        <taxon>Metazoa</taxon>
        <taxon>Chordata</taxon>
        <taxon>Tunicata</taxon>
        <taxon>Appendicularia</taxon>
        <taxon>Copelata</taxon>
        <taxon>Oikopleuridae</taxon>
        <taxon>Oikopleura</taxon>
    </lineage>
</organism>
<evidence type="ECO:0000259" key="9">
    <source>
        <dbReference type="PROSITE" id="PS51509"/>
    </source>
</evidence>
<evidence type="ECO:0000313" key="11">
    <source>
        <dbReference type="EMBL" id="CBY13187.1"/>
    </source>
</evidence>
<dbReference type="GO" id="GO:0004111">
    <property type="term" value="F:creatine kinase activity"/>
    <property type="evidence" value="ECO:0007669"/>
    <property type="project" value="UniProtKB-EC"/>
</dbReference>
<feature type="domain" description="Phosphagen kinase C-terminal" evidence="10">
    <location>
        <begin position="116"/>
        <end position="171"/>
    </location>
</feature>
<dbReference type="InterPro" id="IPR014746">
    <property type="entry name" value="Gln_synth/guanido_kin_cat_dom"/>
</dbReference>
<evidence type="ECO:0000256" key="8">
    <source>
        <dbReference type="PROSITE-ProRule" id="PRU00843"/>
    </source>
</evidence>
<dbReference type="PANTHER" id="PTHR11547">
    <property type="entry name" value="ARGININE OR CREATINE KINASE"/>
    <property type="match status" value="1"/>
</dbReference>
<reference evidence="11" key="1">
    <citation type="journal article" date="2010" name="Science">
        <title>Plasticity of animal genome architecture unmasked by rapid evolution of a pelagic tunicate.</title>
        <authorList>
            <person name="Denoeud F."/>
            <person name="Henriet S."/>
            <person name="Mungpakdee S."/>
            <person name="Aury J.M."/>
            <person name="Da Silva C."/>
            <person name="Brinkmann H."/>
            <person name="Mikhaleva J."/>
            <person name="Olsen L.C."/>
            <person name="Jubin C."/>
            <person name="Canestro C."/>
            <person name="Bouquet J.M."/>
            <person name="Danks G."/>
            <person name="Poulain J."/>
            <person name="Campsteijn C."/>
            <person name="Adamski M."/>
            <person name="Cross I."/>
            <person name="Yadetie F."/>
            <person name="Muffato M."/>
            <person name="Louis A."/>
            <person name="Butcher S."/>
            <person name="Tsagkogeorga G."/>
            <person name="Konrad A."/>
            <person name="Singh S."/>
            <person name="Jensen M.F."/>
            <person name="Cong E.H."/>
            <person name="Eikeseth-Otteraa H."/>
            <person name="Noel B."/>
            <person name="Anthouard V."/>
            <person name="Porcel B.M."/>
            <person name="Kachouri-Lafond R."/>
            <person name="Nishino A."/>
            <person name="Ugolini M."/>
            <person name="Chourrout P."/>
            <person name="Nishida H."/>
            <person name="Aasland R."/>
            <person name="Huzurbazar S."/>
            <person name="Westhof E."/>
            <person name="Delsuc F."/>
            <person name="Lehrach H."/>
            <person name="Reinhardt R."/>
            <person name="Weissenbach J."/>
            <person name="Roy S.W."/>
            <person name="Artiguenave F."/>
            <person name="Postlethwait J.H."/>
            <person name="Manak J.R."/>
            <person name="Thompson E.M."/>
            <person name="Jaillon O."/>
            <person name="Du Pasquier L."/>
            <person name="Boudinot P."/>
            <person name="Liberles D.A."/>
            <person name="Volff J.N."/>
            <person name="Philippe H."/>
            <person name="Lenhard B."/>
            <person name="Roest Crollius H."/>
            <person name="Wincker P."/>
            <person name="Chourrout D."/>
        </authorList>
    </citation>
    <scope>NUCLEOTIDE SEQUENCE [LARGE SCALE GENOMIC DNA]</scope>
</reference>
<dbReference type="Gene3D" id="3.30.590.10">
    <property type="entry name" value="Glutamine synthetase/guanido kinase, catalytic domain"/>
    <property type="match status" value="1"/>
</dbReference>
<keyword evidence="4 8" id="KW-0547">Nucleotide-binding</keyword>
<evidence type="ECO:0000313" key="12">
    <source>
        <dbReference type="Proteomes" id="UP000001307"/>
    </source>
</evidence>
<dbReference type="AlphaFoldDB" id="E4XTX5"/>
<keyword evidence="5 8" id="KW-0418">Kinase</keyword>
<dbReference type="SUPFAM" id="SSF55931">
    <property type="entry name" value="Glutamine synthetase/guanido kinase"/>
    <property type="match status" value="1"/>
</dbReference>
<dbReference type="Pfam" id="PF02807">
    <property type="entry name" value="ATP-gua_PtransN"/>
    <property type="match status" value="1"/>
</dbReference>
<comment type="caution">
    <text evidence="8">Lacks conserved residue(s) required for the propagation of feature annotation.</text>
</comment>
<comment type="similarity">
    <text evidence="1 7">Belongs to the ATP:guanido phosphotransferase family.</text>
</comment>
<dbReference type="InParanoid" id="E4XTX5"/>
<dbReference type="InterPro" id="IPR000749">
    <property type="entry name" value="ATP-guanido_PTrfase"/>
</dbReference>
<dbReference type="InterPro" id="IPR022414">
    <property type="entry name" value="ATP-guanido_PTrfase_cat"/>
</dbReference>